<organism evidence="5 7">
    <name type="scientific">Anaerotruncus colihominis</name>
    <dbReference type="NCBI Taxonomy" id="169435"/>
    <lineage>
        <taxon>Bacteria</taxon>
        <taxon>Bacillati</taxon>
        <taxon>Bacillota</taxon>
        <taxon>Clostridia</taxon>
        <taxon>Eubacteriales</taxon>
        <taxon>Oscillospiraceae</taxon>
        <taxon>Anaerotruncus</taxon>
    </lineage>
</organism>
<reference evidence="4 6" key="1">
    <citation type="submission" date="2018-08" db="EMBL/GenBank/DDBJ databases">
        <title>Murine metabolic-syndrome-specific gut microbial biobank.</title>
        <authorList>
            <person name="Liu C."/>
        </authorList>
    </citation>
    <scope>NUCLEOTIDE SEQUENCE [LARGE SCALE GENOMIC DNA]</scope>
    <source>
        <strain evidence="4 6">X69</strain>
    </source>
</reference>
<dbReference type="GO" id="GO:0000166">
    <property type="term" value="F:nucleotide binding"/>
    <property type="evidence" value="ECO:0007669"/>
    <property type="project" value="InterPro"/>
</dbReference>
<dbReference type="GO" id="GO:0016491">
    <property type="term" value="F:oxidoreductase activity"/>
    <property type="evidence" value="ECO:0007669"/>
    <property type="project" value="UniProtKB-KW"/>
</dbReference>
<evidence type="ECO:0000313" key="6">
    <source>
        <dbReference type="Proteomes" id="UP000446348"/>
    </source>
</evidence>
<sequence length="379" mass="42573">MELLRAGVVGVGFIGAVHIEQLRRLGNVEVVAITDFDGVEEKAKSLFVPGAYSDYKAMIDNERLDCVHICTPNNTHFEIAMYAMEHGVNVVCEKPMTCTVEEAEKLTAAARAKGLVNAMNFNCRFYPMAFQMRQMVKKGQVGDIYTVHGGYLQDWLFLDTDYSWRLEPEATGASRAFADIGSHWVDLVEYITGQRVTEVLADFAIFHKTRKKPLKPIETYSGMALRPEDYAEVPIQTEDWATVLFHFKNGGHASCNISQVFAGRKNQMVVSVAGSKCSMHWDSENSNALWIGRRERDNGELVKDPSILDDGTRGVISYPGGHVEGFPDTFKQNFKKIYAAIAGGKPEDYATFEDGRREMLLCEKIVQSAKERRWVSIED</sequence>
<dbReference type="SUPFAM" id="SSF55347">
    <property type="entry name" value="Glyceraldehyde-3-phosphate dehydrogenase-like, C-terminal domain"/>
    <property type="match status" value="1"/>
</dbReference>
<dbReference type="Gene3D" id="3.40.50.720">
    <property type="entry name" value="NAD(P)-binding Rossmann-like Domain"/>
    <property type="match status" value="1"/>
</dbReference>
<dbReference type="Proteomes" id="UP000446348">
    <property type="component" value="Unassembled WGS sequence"/>
</dbReference>
<evidence type="ECO:0000313" key="5">
    <source>
        <dbReference type="EMBL" id="NDO39789.1"/>
    </source>
</evidence>
<accession>A0A845SRW9</accession>
<dbReference type="OrthoDB" id="9781966at2"/>
<name>A0A845SRW9_9FIRM</name>
<proteinExistence type="predicted"/>
<dbReference type="Proteomes" id="UP000462501">
    <property type="component" value="Unassembled WGS sequence"/>
</dbReference>
<dbReference type="Pfam" id="PF22725">
    <property type="entry name" value="GFO_IDH_MocA_C3"/>
    <property type="match status" value="1"/>
</dbReference>
<dbReference type="EMBL" id="VIQT01000016">
    <property type="protein sequence ID" value="NDO39789.1"/>
    <property type="molecule type" value="Genomic_DNA"/>
</dbReference>
<evidence type="ECO:0000256" key="1">
    <source>
        <dbReference type="ARBA" id="ARBA00023002"/>
    </source>
</evidence>
<dbReference type="InterPro" id="IPR055170">
    <property type="entry name" value="GFO_IDH_MocA-like_dom"/>
</dbReference>
<dbReference type="PANTHER" id="PTHR43818:SF11">
    <property type="entry name" value="BCDNA.GH03377"/>
    <property type="match status" value="1"/>
</dbReference>
<dbReference type="SUPFAM" id="SSF51735">
    <property type="entry name" value="NAD(P)-binding Rossmann-fold domains"/>
    <property type="match status" value="1"/>
</dbReference>
<dbReference type="Gene3D" id="3.30.360.10">
    <property type="entry name" value="Dihydrodipicolinate Reductase, domain 2"/>
    <property type="match status" value="1"/>
</dbReference>
<feature type="domain" description="Gfo/Idh/MocA-like oxidoreductase N-terminal" evidence="2">
    <location>
        <begin position="4"/>
        <end position="119"/>
    </location>
</feature>
<evidence type="ECO:0000259" key="3">
    <source>
        <dbReference type="Pfam" id="PF22725"/>
    </source>
</evidence>
<dbReference type="InterPro" id="IPR050463">
    <property type="entry name" value="Gfo/Idh/MocA_oxidrdct_glycsds"/>
</dbReference>
<reference evidence="5 7" key="2">
    <citation type="submission" date="2019-06" db="EMBL/GenBank/DDBJ databases">
        <title>Draft genome sequences of 15 bacterial species constituting the stable defined intestinal microbiota of the GM15 gnotobiotic mouse model.</title>
        <authorList>
            <person name="Elie C."/>
            <person name="Mathieu A."/>
            <person name="Saliou A."/>
            <person name="Darnaud M."/>
            <person name="Leulier F."/>
            <person name="Tamellini A."/>
        </authorList>
    </citation>
    <scope>NUCLEOTIDE SEQUENCE [LARGE SCALE GENOMIC DNA]</scope>
    <source>
        <strain evidence="5 7">JM4-15</strain>
    </source>
</reference>
<protein>
    <submittedName>
        <fullName evidence="5">Gfo/Idh/MocA family oxidoreductase</fullName>
    </submittedName>
</protein>
<comment type="caution">
    <text evidence="5">The sequence shown here is derived from an EMBL/GenBank/DDBJ whole genome shotgun (WGS) entry which is preliminary data.</text>
</comment>
<keyword evidence="1" id="KW-0560">Oxidoreductase</keyword>
<dbReference type="PANTHER" id="PTHR43818">
    <property type="entry name" value="BCDNA.GH03377"/>
    <property type="match status" value="1"/>
</dbReference>
<evidence type="ECO:0000259" key="2">
    <source>
        <dbReference type="Pfam" id="PF01408"/>
    </source>
</evidence>
<evidence type="ECO:0000313" key="4">
    <source>
        <dbReference type="EMBL" id="NBI79382.1"/>
    </source>
</evidence>
<dbReference type="RefSeq" id="WP_160210145.1">
    <property type="nucleotide sequence ID" value="NZ_CAMUSJ010000002.1"/>
</dbReference>
<dbReference type="EMBL" id="QXWZ01000019">
    <property type="protein sequence ID" value="NBI79382.1"/>
    <property type="molecule type" value="Genomic_DNA"/>
</dbReference>
<dbReference type="Pfam" id="PF01408">
    <property type="entry name" value="GFO_IDH_MocA"/>
    <property type="match status" value="1"/>
</dbReference>
<dbReference type="AlphaFoldDB" id="A0A845SRW9"/>
<evidence type="ECO:0000313" key="7">
    <source>
        <dbReference type="Proteomes" id="UP000462501"/>
    </source>
</evidence>
<feature type="domain" description="GFO/IDH/MocA-like oxidoreductase" evidence="3">
    <location>
        <begin position="131"/>
        <end position="278"/>
    </location>
</feature>
<gene>
    <name evidence="4" type="ORF">D3Z39_11015</name>
    <name evidence="5" type="ORF">FMM72_11165</name>
</gene>
<dbReference type="InterPro" id="IPR000683">
    <property type="entry name" value="Gfo/Idh/MocA-like_OxRdtase_N"/>
</dbReference>
<dbReference type="InterPro" id="IPR036291">
    <property type="entry name" value="NAD(P)-bd_dom_sf"/>
</dbReference>